<dbReference type="AlphaFoldDB" id="A0A7J6FAA0"/>
<evidence type="ECO:0000313" key="2">
    <source>
        <dbReference type="Proteomes" id="UP000583929"/>
    </source>
</evidence>
<sequence length="113" mass="13136">MIIGESGVESGVIELRVWSHLSTNQKREGVQHCRKKVYTCSDLGRSVVERAFGKERVNDTDKGRDGQRWELTESEDTRGRAERKWLYSLKFLYVIGGCEMRTRGWPVTMWILV</sequence>
<evidence type="ECO:0000313" key="1">
    <source>
        <dbReference type="EMBL" id="KAF4367657.1"/>
    </source>
</evidence>
<proteinExistence type="predicted"/>
<keyword evidence="2" id="KW-1185">Reference proteome</keyword>
<comment type="caution">
    <text evidence="1">The sequence shown here is derived from an EMBL/GenBank/DDBJ whole genome shotgun (WGS) entry which is preliminary data.</text>
</comment>
<dbReference type="Proteomes" id="UP000583929">
    <property type="component" value="Unassembled WGS sequence"/>
</dbReference>
<reference evidence="1 2" key="1">
    <citation type="journal article" date="2020" name="bioRxiv">
        <title>Sequence and annotation of 42 cannabis genomes reveals extensive copy number variation in cannabinoid synthesis and pathogen resistance genes.</title>
        <authorList>
            <person name="Mckernan K.J."/>
            <person name="Helbert Y."/>
            <person name="Kane L.T."/>
            <person name="Ebling H."/>
            <person name="Zhang L."/>
            <person name="Liu B."/>
            <person name="Eaton Z."/>
            <person name="Mclaughlin S."/>
            <person name="Kingan S."/>
            <person name="Baybayan P."/>
            <person name="Concepcion G."/>
            <person name="Jordan M."/>
            <person name="Riva A."/>
            <person name="Barbazuk W."/>
            <person name="Harkins T."/>
        </authorList>
    </citation>
    <scope>NUCLEOTIDE SEQUENCE [LARGE SCALE GENOMIC DNA]</scope>
    <source>
        <strain evidence="2">cv. Jamaican Lion 4</strain>
        <tissue evidence="1">Leaf</tissue>
    </source>
</reference>
<dbReference type="EMBL" id="JAATIQ010000245">
    <property type="protein sequence ID" value="KAF4367657.1"/>
    <property type="molecule type" value="Genomic_DNA"/>
</dbReference>
<name>A0A7J6FAA0_CANSA</name>
<protein>
    <submittedName>
        <fullName evidence="1">Uncharacterized protein</fullName>
    </submittedName>
</protein>
<accession>A0A7J6FAA0</accession>
<gene>
    <name evidence="1" type="ORF">G4B88_001409</name>
</gene>
<organism evidence="1 2">
    <name type="scientific">Cannabis sativa</name>
    <name type="common">Hemp</name>
    <name type="synonym">Marijuana</name>
    <dbReference type="NCBI Taxonomy" id="3483"/>
    <lineage>
        <taxon>Eukaryota</taxon>
        <taxon>Viridiplantae</taxon>
        <taxon>Streptophyta</taxon>
        <taxon>Embryophyta</taxon>
        <taxon>Tracheophyta</taxon>
        <taxon>Spermatophyta</taxon>
        <taxon>Magnoliopsida</taxon>
        <taxon>eudicotyledons</taxon>
        <taxon>Gunneridae</taxon>
        <taxon>Pentapetalae</taxon>
        <taxon>rosids</taxon>
        <taxon>fabids</taxon>
        <taxon>Rosales</taxon>
        <taxon>Cannabaceae</taxon>
        <taxon>Cannabis</taxon>
    </lineage>
</organism>